<evidence type="ECO:0000313" key="8">
    <source>
        <dbReference type="EMBL" id="SUD31192.1"/>
    </source>
</evidence>
<proteinExistence type="inferred from homology"/>
<evidence type="ECO:0000256" key="1">
    <source>
        <dbReference type="ARBA" id="ARBA00000900"/>
    </source>
</evidence>
<protein>
    <recommendedName>
        <fullName evidence="2">RING-type E3 ubiquitin transferase</fullName>
        <ecNumber evidence="2">2.3.2.27</ecNumber>
    </recommendedName>
</protein>
<dbReference type="GO" id="GO:0016874">
    <property type="term" value="F:ligase activity"/>
    <property type="evidence" value="ECO:0007669"/>
    <property type="project" value="UniProtKB-KW"/>
</dbReference>
<dbReference type="SUPFAM" id="SSF52058">
    <property type="entry name" value="L domain-like"/>
    <property type="match status" value="3"/>
</dbReference>
<keyword evidence="5" id="KW-0843">Virulence</keyword>
<dbReference type="GO" id="GO:0005737">
    <property type="term" value="C:cytoplasm"/>
    <property type="evidence" value="ECO:0007669"/>
    <property type="project" value="TreeGrafter"/>
</dbReference>
<dbReference type="InterPro" id="IPR046673">
    <property type="entry name" value="ToxA_N"/>
</dbReference>
<feature type="active site" description="Glycyl thioester intermediate" evidence="6">
    <location>
        <position position="2153"/>
    </location>
</feature>
<keyword evidence="3" id="KW-0433">Leucine-rich repeat</keyword>
<dbReference type="PROSITE" id="PS51450">
    <property type="entry name" value="LRR"/>
    <property type="match status" value="1"/>
</dbReference>
<feature type="domain" description="NEL" evidence="7">
    <location>
        <begin position="2065"/>
        <end position="2347"/>
    </location>
</feature>
<dbReference type="Gene3D" id="1.20.58.360">
    <property type="entry name" value="Shigella T3SS effector IpaH defines"/>
    <property type="match status" value="1"/>
</dbReference>
<name>A0A379IEH7_PSEFL</name>
<dbReference type="SMART" id="SM00369">
    <property type="entry name" value="LRR_TYP"/>
    <property type="match status" value="7"/>
</dbReference>
<keyword evidence="6" id="KW-0964">Secreted</keyword>
<dbReference type="PROSITE" id="PS52053">
    <property type="entry name" value="NEL"/>
    <property type="match status" value="1"/>
</dbReference>
<dbReference type="InterPro" id="IPR003591">
    <property type="entry name" value="Leu-rich_rpt_typical-subtyp"/>
</dbReference>
<evidence type="ECO:0000256" key="5">
    <source>
        <dbReference type="ARBA" id="ARBA00023026"/>
    </source>
</evidence>
<dbReference type="GO" id="GO:0061630">
    <property type="term" value="F:ubiquitin protein ligase activity"/>
    <property type="evidence" value="ECO:0007669"/>
    <property type="project" value="UniProtKB-EC"/>
</dbReference>
<keyword evidence="6" id="KW-0832">Ubl conjugation</keyword>
<evidence type="ECO:0000259" key="7">
    <source>
        <dbReference type="PROSITE" id="PS52053"/>
    </source>
</evidence>
<evidence type="ECO:0000256" key="4">
    <source>
        <dbReference type="ARBA" id="ARBA00022737"/>
    </source>
</evidence>
<dbReference type="OrthoDB" id="1467561at2"/>
<dbReference type="InterPro" id="IPR001611">
    <property type="entry name" value="Leu-rich_rpt"/>
</dbReference>
<evidence type="ECO:0000256" key="3">
    <source>
        <dbReference type="ARBA" id="ARBA00022614"/>
    </source>
</evidence>
<comment type="catalytic activity">
    <reaction evidence="1">
        <text>S-ubiquitinyl-[E2 ubiquitin-conjugating enzyme]-L-cysteine + [acceptor protein]-L-lysine = [E2 ubiquitin-conjugating enzyme]-L-cysteine + N(6)-ubiquitinyl-[acceptor protein]-L-lysine.</text>
        <dbReference type="EC" id="2.3.2.27"/>
    </reaction>
</comment>
<keyword evidence="6" id="KW-0808">Transferase</keyword>
<accession>A0A379IEH7</accession>
<dbReference type="EC" id="2.3.2.27" evidence="2"/>
<sequence>MNDSPAMPMPVPPEPVPWRPATPSIHRQLLISVTPQWLIQSTAQRRLALKHFDAALPPAYWRATPEQRQCLHDCFVQSFTTQTAVDQTLSALQGVEDFARPLLANALKEQYGVTLAPKVATWLSLRKSLLVSDFKIEARTYDFLKLDLLQAALHNFEASECEEGAFHPSSGFRWKVTSSRASSTDSLLPVRLGRLKVHEFLGLCRSLDLGAKYQAYISDFFSTVDTTLREQFIASQKAAMRAAAELARLCQDITEDDYTLVLSVINGERSPQMEGQPVWICDLALMGLRMTGCVLFLAFDDAHLDSPILYIPHDPYHPLKRYDDHAQLLATLKRRFTTPGSPTERITGPTAYQHFFSQFVDYADRPHYFSQFTQDAPDATLRERIGSNFPGIGQLYELLSKLTPLRLKGFPPLPLAPQVANPDPSLAPRALAFKGQVFGSDKIDLWTYLYERHRHKCITDAASHAVPTANVDARVRKQKLALLLNIEMFALNAVAGFVPVLGEITMAMMAGQLLKEAFEATQEWSEGDRKAARAHLIDLAQNLALLGLTAGAGVALRRLKPEPVIEALEPVKLADGQVRLWRPDLVSYKKDITLVPASRPNALGQYEVDGQLHVRLDNALYEKTFDPQLDKWRIKHPRDPLAYRPILEHNRAGAWRHSHERPLAWDRLTLLRRLGPITDGFSDETLRGIGDVSGVSDDVLRKVHLDGLPVPAVLADTLERFRVDQDVGDLIGRLRRGAGLERHHEHALPLAVQMPGWPLGRALEVFEDVVFVGAAREAARLGEDEAQRLLGTPGRGGQPGIPVTEEWVDGRWEPAGHSIRYGAPAPEHDSRPSVKISRLDLQQGRLAQVVLEGLNEQEIRGLLGSTSSWGGTPGAQVFNERLADYARQRQSALFDALLRGTGRPLIQTGPLQRRFPSLSRRAQDELLNTASPQELEHLHDHGRVSERLDLRARISVQQGRLSRALSGLYRDGLASADGDRVTLHCLERLPGWPQGLRLEVRIESIQGPLLDSIGDEHAPLRRYLVKRGDSFQAQDVAGNLLNSTPAQGCNLLQAIVDALPDPARRLLASDGVGLQQALAAYARRHRDMIGHDILKLRAPRSRPAVRLPSGRLGYELSGRGGPFADDARLIAHVRSVYPNISEAEAQERVWARRRDGESTQQIWRLFANRRRELMTLRTTLDQWAGADEQRMRSMGDVIDCWRLGCDRGQVPHATLSLRGEQALPELQADFSHVRSLNLSGARLLAQDAAGLLQPFPRVQHLELYVLPGHLGAVAERLANFQGITGLSLTGPLLSYSPEVLLALNRMVWLEQLSLAGSLENLDVSGLTALRRLTVSGTLQTWPTGLQALEHLEFLDLARTQLHSVPAEMFVGHQRLWRGLHMNWSAYEPEDFMRVYEYLHDNPAHLVDEQRLVQAYCEGALGRLRPGAQAFVDNVLAGFRTQGLTSRQRLERVGAVQEEYRRLIGELEQWSDRDSSIGRVEVERQVASERLMECWRQGLAQRLVGAAPVAGALDLSGANLIDFPQVPASGFAHVRSLNLDDIGVSLEGINGWLGHFPQLDTLSLARNNLTELPVALLGHSSLRHLDLSHNWLVMTPAIQARLSRLSGLSSLRLQYNPISRLDVSGLHQLQILDLSHSAISDWPQGVLELEALQRLDLSHSAVTAIPDAVLSGHERLLSVTHLRGCRLSLMARADARMYARRYGAQSPSGPLETPLGIPRELLAQGQTGGEPEYFSEDMLRRPDLLVALATVTGANAVPLALAARLQRLAPALDDLQATARIAELRASGLDTRQVEARLDEWEGQYGQWVAVLNEWIDVHGYLDGGWISALDRRRAADRLLESWRHTLRPTPPIAGLNGVGVLDFSGLSLGDMPRVPMHFTHVTELNLSRVRLTAQGSNEFLRAFTHVQTLTLSHNGLHALPEAIAEFHALRRLDLSENVLSELDLRGQVRLDALYLQNNLLDEWPMGLFELPRLRTLDLHDNWIETLPPTAFEPQHRQLMAGTNLAGNRLGQQSCEDLQAYLAHTGNGLGFTDEQLENMIRGHRDRDERGAFDSPDYSLSHPDVEAPQIQKARWFGGTPPSSPRHRLWDDLSAQEGSSDFFYTLSQLRNTDDFLEAPAELTQRVWSVLEAIGSNPAMRRDLFARATAMMPEVTCGDGRILMFNEFERRVLEFDALRMAEHGQDGAALLKFARGMIRLEAVEGIAQAISESRPDIDPAEIRLALRIGLAQRLELPRQPSGMLYSELSEITQADLDRAYTAVLERENTPGFDERLVGLEYWLNYLKKKYATDFSALARELERKTDSLDARYPDDGSDYLREYAVLGTWSKEQRVALAIRLTRQERAELRL</sequence>
<dbReference type="Proteomes" id="UP000255125">
    <property type="component" value="Unassembled WGS sequence"/>
</dbReference>
<dbReference type="PANTHER" id="PTHR48051">
    <property type="match status" value="1"/>
</dbReference>
<dbReference type="GO" id="GO:0005576">
    <property type="term" value="C:extracellular region"/>
    <property type="evidence" value="ECO:0007669"/>
    <property type="project" value="UniProtKB-UniRule"/>
</dbReference>
<dbReference type="EMBL" id="UGUS01000002">
    <property type="protein sequence ID" value="SUD31192.1"/>
    <property type="molecule type" value="Genomic_DNA"/>
</dbReference>
<dbReference type="PANTHER" id="PTHR48051:SF46">
    <property type="entry name" value="LEUCINE RICH REPEAT-CONTAINING DOMAIN PROTEIN"/>
    <property type="match status" value="1"/>
</dbReference>
<keyword evidence="6" id="KW-1035">Host cytoplasm</keyword>
<dbReference type="RefSeq" id="WP_144243150.1">
    <property type="nucleotide sequence ID" value="NZ_CP008896.1"/>
</dbReference>
<dbReference type="GO" id="GO:0016567">
    <property type="term" value="P:protein ubiquitination"/>
    <property type="evidence" value="ECO:0007669"/>
    <property type="project" value="InterPro"/>
</dbReference>
<dbReference type="Gene3D" id="3.80.10.10">
    <property type="entry name" value="Ribonuclease Inhibitor"/>
    <property type="match status" value="3"/>
</dbReference>
<evidence type="ECO:0000256" key="2">
    <source>
        <dbReference type="ARBA" id="ARBA00012483"/>
    </source>
</evidence>
<keyword evidence="6" id="KW-0833">Ubl conjugation pathway</keyword>
<dbReference type="InterPro" id="IPR032675">
    <property type="entry name" value="LRR_dom_sf"/>
</dbReference>
<keyword evidence="4" id="KW-0677">Repeat</keyword>
<reference evidence="8 9" key="1">
    <citation type="submission" date="2018-06" db="EMBL/GenBank/DDBJ databases">
        <authorList>
            <consortium name="Pathogen Informatics"/>
            <person name="Doyle S."/>
        </authorList>
    </citation>
    <scope>NUCLEOTIDE SEQUENCE [LARGE SCALE GENOMIC DNA]</scope>
    <source>
        <strain evidence="8 9">NCTC10392</strain>
    </source>
</reference>
<dbReference type="Pfam" id="PF14496">
    <property type="entry name" value="NEL"/>
    <property type="match status" value="1"/>
</dbReference>
<gene>
    <name evidence="8" type="primary">sspH1</name>
    <name evidence="8" type="ORF">NCTC10392_03120</name>
</gene>
<dbReference type="InterPro" id="IPR050216">
    <property type="entry name" value="LRR_domain-containing"/>
</dbReference>
<organism evidence="8 9">
    <name type="scientific">Pseudomonas fluorescens</name>
    <dbReference type="NCBI Taxonomy" id="294"/>
    <lineage>
        <taxon>Bacteria</taxon>
        <taxon>Pseudomonadati</taxon>
        <taxon>Pseudomonadota</taxon>
        <taxon>Gammaproteobacteria</taxon>
        <taxon>Pseudomonadales</taxon>
        <taxon>Pseudomonadaceae</taxon>
        <taxon>Pseudomonas</taxon>
    </lineage>
</organism>
<dbReference type="InterPro" id="IPR029487">
    <property type="entry name" value="NEL_dom"/>
</dbReference>
<comment type="PTM">
    <text evidence="6">Ubiquitinated in the presence of host E1 ubiquitin-activating enzyme, E2 ubiquitin-conjugating enzyme and ubiquitin.</text>
</comment>
<keyword evidence="8" id="KW-0436">Ligase</keyword>
<comment type="similarity">
    <text evidence="6">Belongs to the LRR-containing bacterial E3 ligase family.</text>
</comment>
<evidence type="ECO:0000256" key="6">
    <source>
        <dbReference type="PROSITE-ProRule" id="PRU01398"/>
    </source>
</evidence>
<dbReference type="Pfam" id="PF20178">
    <property type="entry name" value="ToxA_N"/>
    <property type="match status" value="1"/>
</dbReference>
<evidence type="ECO:0000313" key="9">
    <source>
        <dbReference type="Proteomes" id="UP000255125"/>
    </source>
</evidence>